<gene>
    <name evidence="1" type="ORF">D5086_024053</name>
</gene>
<name>A0ACC4B4E5_POPAL</name>
<dbReference type="EMBL" id="RCHU02000013">
    <property type="protein sequence ID" value="KAL3573440.1"/>
    <property type="molecule type" value="Genomic_DNA"/>
</dbReference>
<evidence type="ECO:0000313" key="2">
    <source>
        <dbReference type="Proteomes" id="UP000309997"/>
    </source>
</evidence>
<proteinExistence type="predicted"/>
<evidence type="ECO:0000313" key="1">
    <source>
        <dbReference type="EMBL" id="KAL3573440.1"/>
    </source>
</evidence>
<accession>A0ACC4B4E5</accession>
<dbReference type="Proteomes" id="UP000309997">
    <property type="component" value="Unassembled WGS sequence"/>
</dbReference>
<reference evidence="1 2" key="1">
    <citation type="journal article" date="2024" name="Plant Biotechnol. J.">
        <title>Genome and CRISPR/Cas9 system of a widespread forest tree (Populus alba) in the world.</title>
        <authorList>
            <person name="Liu Y.J."/>
            <person name="Jiang P.F."/>
            <person name="Han X.M."/>
            <person name="Li X.Y."/>
            <person name="Wang H.M."/>
            <person name="Wang Y.J."/>
            <person name="Wang X.X."/>
            <person name="Zeng Q.Y."/>
        </authorList>
    </citation>
    <scope>NUCLEOTIDE SEQUENCE [LARGE SCALE GENOMIC DNA]</scope>
    <source>
        <strain evidence="2">cv. PAL-ZL1</strain>
    </source>
</reference>
<organism evidence="1 2">
    <name type="scientific">Populus alba</name>
    <name type="common">White poplar</name>
    <dbReference type="NCBI Taxonomy" id="43335"/>
    <lineage>
        <taxon>Eukaryota</taxon>
        <taxon>Viridiplantae</taxon>
        <taxon>Streptophyta</taxon>
        <taxon>Embryophyta</taxon>
        <taxon>Tracheophyta</taxon>
        <taxon>Spermatophyta</taxon>
        <taxon>Magnoliopsida</taxon>
        <taxon>eudicotyledons</taxon>
        <taxon>Gunneridae</taxon>
        <taxon>Pentapetalae</taxon>
        <taxon>rosids</taxon>
        <taxon>fabids</taxon>
        <taxon>Malpighiales</taxon>
        <taxon>Salicaceae</taxon>
        <taxon>Saliceae</taxon>
        <taxon>Populus</taxon>
    </lineage>
</organism>
<protein>
    <submittedName>
        <fullName evidence="1">Uncharacterized protein</fullName>
    </submittedName>
</protein>
<keyword evidence="2" id="KW-1185">Reference proteome</keyword>
<comment type="caution">
    <text evidence="1">The sequence shown here is derived from an EMBL/GenBank/DDBJ whole genome shotgun (WGS) entry which is preliminary data.</text>
</comment>
<sequence length="309" mass="36002">MPGKLFLLLMICRYIFNASWFCPEPYSPNQFASYLDISDQCKSLSTKPSISLGNWHRRKIVDAAFLQHAEENYLTRKSSISHVHQIRLSPSSDTAFNSWWSGYWAIVVPNLSEVQGKLVSRFRVLPNRPIRDELDRYMKRRRRSVSVDVEGYASEEEEEEVEEAEQGREREAEEEEDKKCSDEVVLLQDAVKERGTTRAVPTDVEQCRKTLKRYSDIQNPDFTAMFSQEKLNLQDEESNLSEFSCEERSLKTVIETLTAKQESAVFKITSSEKNADKTKQKMRGMKNTDGKVKKDEHICFQWQKEMRVK</sequence>